<sequence>MRFWWDNWLGSVGALYDRVLADRTPAIPDAVVADMVDEYGQWCWHRFDQLLPLEIILRIAGVKPPLGLSYDRIGWLLGSNQEFSVRSAFDVRQGVPYSPVELVWKVIAGFKGLPRVQTFLWLIFHDRVLTNVERGRRRLTQDCSCTICGVIEGDLDHILRRRPLTLSL</sequence>
<comment type="caution">
    <text evidence="2">The sequence shown here is derived from an EMBL/GenBank/DDBJ whole genome shotgun (WGS) entry which is preliminary data.</text>
</comment>
<evidence type="ECO:0000259" key="1">
    <source>
        <dbReference type="Pfam" id="PF13966"/>
    </source>
</evidence>
<organism evidence="2 3">
    <name type="scientific">Hibiscus sabdariffa</name>
    <name type="common">roselle</name>
    <dbReference type="NCBI Taxonomy" id="183260"/>
    <lineage>
        <taxon>Eukaryota</taxon>
        <taxon>Viridiplantae</taxon>
        <taxon>Streptophyta</taxon>
        <taxon>Embryophyta</taxon>
        <taxon>Tracheophyta</taxon>
        <taxon>Spermatophyta</taxon>
        <taxon>Magnoliopsida</taxon>
        <taxon>eudicotyledons</taxon>
        <taxon>Gunneridae</taxon>
        <taxon>Pentapetalae</taxon>
        <taxon>rosids</taxon>
        <taxon>malvids</taxon>
        <taxon>Malvales</taxon>
        <taxon>Malvaceae</taxon>
        <taxon>Malvoideae</taxon>
        <taxon>Hibiscus</taxon>
    </lineage>
</organism>
<evidence type="ECO:0000313" key="2">
    <source>
        <dbReference type="EMBL" id="KAK8578762.1"/>
    </source>
</evidence>
<accession>A0ABR2FCV2</accession>
<gene>
    <name evidence="2" type="ORF">V6N12_069106</name>
</gene>
<evidence type="ECO:0000313" key="3">
    <source>
        <dbReference type="Proteomes" id="UP001472677"/>
    </source>
</evidence>
<dbReference type="Proteomes" id="UP001472677">
    <property type="component" value="Unassembled WGS sequence"/>
</dbReference>
<dbReference type="InterPro" id="IPR026960">
    <property type="entry name" value="RVT-Znf"/>
</dbReference>
<dbReference type="EMBL" id="JBBPBM010000006">
    <property type="protein sequence ID" value="KAK8578762.1"/>
    <property type="molecule type" value="Genomic_DNA"/>
</dbReference>
<name>A0ABR2FCV2_9ROSI</name>
<proteinExistence type="predicted"/>
<keyword evidence="3" id="KW-1185">Reference proteome</keyword>
<protein>
    <recommendedName>
        <fullName evidence="1">Reverse transcriptase zinc-binding domain-containing protein</fullName>
    </recommendedName>
</protein>
<reference evidence="2 3" key="1">
    <citation type="journal article" date="2024" name="G3 (Bethesda)">
        <title>Genome assembly of Hibiscus sabdariffa L. provides insights into metabolisms of medicinal natural products.</title>
        <authorList>
            <person name="Kim T."/>
        </authorList>
    </citation>
    <scope>NUCLEOTIDE SEQUENCE [LARGE SCALE GENOMIC DNA]</scope>
    <source>
        <strain evidence="2">TK-2024</strain>
        <tissue evidence="2">Old leaves</tissue>
    </source>
</reference>
<dbReference type="Pfam" id="PF13966">
    <property type="entry name" value="zf-RVT"/>
    <property type="match status" value="1"/>
</dbReference>
<feature type="domain" description="Reverse transcriptase zinc-binding" evidence="1">
    <location>
        <begin position="83"/>
        <end position="160"/>
    </location>
</feature>